<protein>
    <submittedName>
        <fullName evidence="2">Uncharacterized protein</fullName>
    </submittedName>
</protein>
<evidence type="ECO:0000313" key="2">
    <source>
        <dbReference type="EMBL" id="QHT95253.1"/>
    </source>
</evidence>
<accession>A0A6C0IUL1</accession>
<feature type="compositionally biased region" description="Basic residues" evidence="1">
    <location>
        <begin position="158"/>
        <end position="174"/>
    </location>
</feature>
<evidence type="ECO:0000256" key="1">
    <source>
        <dbReference type="SAM" id="MobiDB-lite"/>
    </source>
</evidence>
<reference evidence="2" key="1">
    <citation type="journal article" date="2020" name="Nature">
        <title>Giant virus diversity and host interactions through global metagenomics.</title>
        <authorList>
            <person name="Schulz F."/>
            <person name="Roux S."/>
            <person name="Paez-Espino D."/>
            <person name="Jungbluth S."/>
            <person name="Walsh D.A."/>
            <person name="Denef V.J."/>
            <person name="McMahon K.D."/>
            <person name="Konstantinidis K.T."/>
            <person name="Eloe-Fadrosh E.A."/>
            <person name="Kyrpides N.C."/>
            <person name="Woyke T."/>
        </authorList>
    </citation>
    <scope>NUCLEOTIDE SEQUENCE</scope>
    <source>
        <strain evidence="2">GVMAG-M-3300024261-37</strain>
    </source>
</reference>
<dbReference type="AlphaFoldDB" id="A0A6C0IUL1"/>
<feature type="region of interest" description="Disordered" evidence="1">
    <location>
        <begin position="144"/>
        <end position="174"/>
    </location>
</feature>
<name>A0A6C0IUL1_9ZZZZ</name>
<sequence>MKLYKLFMKYKYCIAGILIFVIIYNSTQSIVENMSDAQKRKKIEEEKLSIKHIDVALTKFESLVKSADERDRDPPTVDASRKKKILAALDKMDYIINNSIVVKIFRSKAKTQSKYLQELYKYFGKEGKDIKMYQERIKMIRKALKAHKPSSSLSSSKKSTKKKSGGSRIFNKFK</sequence>
<organism evidence="2">
    <name type="scientific">viral metagenome</name>
    <dbReference type="NCBI Taxonomy" id="1070528"/>
    <lineage>
        <taxon>unclassified sequences</taxon>
        <taxon>metagenomes</taxon>
        <taxon>organismal metagenomes</taxon>
    </lineage>
</organism>
<dbReference type="EMBL" id="MN740238">
    <property type="protein sequence ID" value="QHT95253.1"/>
    <property type="molecule type" value="Genomic_DNA"/>
</dbReference>
<proteinExistence type="predicted"/>